<dbReference type="GeneID" id="31363686"/>
<keyword evidence="1" id="KW-0732">Signal</keyword>
<evidence type="ECO:0008006" key="4">
    <source>
        <dbReference type="Google" id="ProtNLM"/>
    </source>
</evidence>
<proteinExistence type="predicted"/>
<dbReference type="RefSeq" id="XP_020430869.1">
    <property type="nucleotide sequence ID" value="XM_020579030.1"/>
</dbReference>
<feature type="signal peptide" evidence="1">
    <location>
        <begin position="1"/>
        <end position="23"/>
    </location>
</feature>
<gene>
    <name evidence="2" type="ORF">PPL_08206</name>
</gene>
<evidence type="ECO:0000313" key="2">
    <source>
        <dbReference type="EMBL" id="EFA78745.1"/>
    </source>
</evidence>
<dbReference type="InParanoid" id="D3BIX1"/>
<name>D3BIX1_HETP5</name>
<accession>D3BIX1</accession>
<organism evidence="2 3">
    <name type="scientific">Heterostelium pallidum (strain ATCC 26659 / Pp 5 / PN500)</name>
    <name type="common">Cellular slime mold</name>
    <name type="synonym">Polysphondylium pallidum</name>
    <dbReference type="NCBI Taxonomy" id="670386"/>
    <lineage>
        <taxon>Eukaryota</taxon>
        <taxon>Amoebozoa</taxon>
        <taxon>Evosea</taxon>
        <taxon>Eumycetozoa</taxon>
        <taxon>Dictyostelia</taxon>
        <taxon>Acytosteliales</taxon>
        <taxon>Acytosteliaceae</taxon>
        <taxon>Heterostelium</taxon>
    </lineage>
</organism>
<comment type="caution">
    <text evidence="2">The sequence shown here is derived from an EMBL/GenBank/DDBJ whole genome shotgun (WGS) entry which is preliminary data.</text>
</comment>
<evidence type="ECO:0000256" key="1">
    <source>
        <dbReference type="SAM" id="SignalP"/>
    </source>
</evidence>
<protein>
    <recommendedName>
        <fullName evidence="4">Secreted protein</fullName>
    </recommendedName>
</protein>
<feature type="chain" id="PRO_5003041188" description="Secreted protein" evidence="1">
    <location>
        <begin position="24"/>
        <end position="126"/>
    </location>
</feature>
<evidence type="ECO:0000313" key="3">
    <source>
        <dbReference type="Proteomes" id="UP000001396"/>
    </source>
</evidence>
<dbReference type="Proteomes" id="UP000001396">
    <property type="component" value="Unassembled WGS sequence"/>
</dbReference>
<dbReference type="EMBL" id="ADBJ01000037">
    <property type="protein sequence ID" value="EFA78745.1"/>
    <property type="molecule type" value="Genomic_DNA"/>
</dbReference>
<reference evidence="2 3" key="1">
    <citation type="journal article" date="2011" name="Genome Res.">
        <title>Phylogeny-wide analysis of social amoeba genomes highlights ancient origins for complex intercellular communication.</title>
        <authorList>
            <person name="Heidel A.J."/>
            <person name="Lawal H.M."/>
            <person name="Felder M."/>
            <person name="Schilde C."/>
            <person name="Helps N.R."/>
            <person name="Tunggal B."/>
            <person name="Rivero F."/>
            <person name="John U."/>
            <person name="Schleicher M."/>
            <person name="Eichinger L."/>
            <person name="Platzer M."/>
            <person name="Noegel A.A."/>
            <person name="Schaap P."/>
            <person name="Gloeckner G."/>
        </authorList>
    </citation>
    <scope>NUCLEOTIDE SEQUENCE [LARGE SCALE GENOMIC DNA]</scope>
    <source>
        <strain evidence="3">ATCC 26659 / Pp 5 / PN500</strain>
    </source>
</reference>
<sequence length="126" mass="14005">MKFNIAICIYIIISLFVLENAFAMNLPRIGELIIGKPKNSVNGIYTLMRYYYGEQCSDDNSIVGIYYLNSLCTNGQFYKCSPGSDTIQLYTFPLQDTDCSSGQPEITAIEAGCNVTVSYTCVNLSM</sequence>
<keyword evidence="3" id="KW-1185">Reference proteome</keyword>
<dbReference type="AlphaFoldDB" id="D3BIX1"/>